<feature type="transmembrane region" description="Helical" evidence="1">
    <location>
        <begin position="178"/>
        <end position="197"/>
    </location>
</feature>
<dbReference type="PANTHER" id="PTHR45138:SF9">
    <property type="entry name" value="DIGUANYLATE CYCLASE DGCM-RELATED"/>
    <property type="match status" value="1"/>
</dbReference>
<reference evidence="3 4" key="1">
    <citation type="submission" date="2016-11" db="EMBL/GenBank/DDBJ databases">
        <authorList>
            <person name="Jaros S."/>
            <person name="Januszkiewicz K."/>
            <person name="Wedrychowicz H."/>
        </authorList>
    </citation>
    <scope>NUCLEOTIDE SEQUENCE [LARGE SCALE GENOMIC DNA]</scope>
    <source>
        <strain evidence="3 4">HD4</strain>
    </source>
</reference>
<evidence type="ECO:0000259" key="2">
    <source>
        <dbReference type="PROSITE" id="PS50887"/>
    </source>
</evidence>
<dbReference type="GO" id="GO:1902201">
    <property type="term" value="P:negative regulation of bacterial-type flagellum-dependent cell motility"/>
    <property type="evidence" value="ECO:0007669"/>
    <property type="project" value="TreeGrafter"/>
</dbReference>
<dbReference type="Gene3D" id="3.30.70.270">
    <property type="match status" value="1"/>
</dbReference>
<dbReference type="RefSeq" id="WP_073092066.1">
    <property type="nucleotide sequence ID" value="NZ_FRBC01000029.1"/>
</dbReference>
<feature type="domain" description="GGDEF" evidence="2">
    <location>
        <begin position="432"/>
        <end position="562"/>
    </location>
</feature>
<dbReference type="Pfam" id="PF00990">
    <property type="entry name" value="GGDEF"/>
    <property type="match status" value="1"/>
</dbReference>
<feature type="transmembrane region" description="Helical" evidence="1">
    <location>
        <begin position="328"/>
        <end position="351"/>
    </location>
</feature>
<feature type="transmembrane region" description="Helical" evidence="1">
    <location>
        <begin position="357"/>
        <end position="378"/>
    </location>
</feature>
<dbReference type="GO" id="GO:0052621">
    <property type="term" value="F:diguanylate cyclase activity"/>
    <property type="evidence" value="ECO:0007669"/>
    <property type="project" value="TreeGrafter"/>
</dbReference>
<protein>
    <submittedName>
        <fullName evidence="3">Diguanylate cyclase (GGDEF) domain-containing protein</fullName>
    </submittedName>
</protein>
<dbReference type="FunFam" id="3.30.70.270:FF:000001">
    <property type="entry name" value="Diguanylate cyclase domain protein"/>
    <property type="match status" value="1"/>
</dbReference>
<dbReference type="InterPro" id="IPR050469">
    <property type="entry name" value="Diguanylate_Cyclase"/>
</dbReference>
<dbReference type="PANTHER" id="PTHR45138">
    <property type="entry name" value="REGULATORY COMPONENTS OF SENSORY TRANSDUCTION SYSTEM"/>
    <property type="match status" value="1"/>
</dbReference>
<sequence>MQARSAKGWMAIVLPLMTSLFLLLGIMALPFVRTGWAAELAGHWYWQTETEAEAGADWHVFDFPHTPPVDSADDKVWLKTVLPDELPHDASLLIQGRDQSFEIWLDDECLYRYGELEPAFMSYGQRWHIVNIPATAGGKELRIHAYSATAHSLGYFGKIWLDSDVDQVLRIFRQDVPYLMNIPLAGFMLVMILIYSTSPAAPKRLYKSFIAFMTVFLVWMICATNSKQYMLDAPVFWRFLMQMAEYLLPLLANLVIFQVVDRSYKRIVRGTVMIYVLLLLGAVLAELAGFNGMSRGQAVFYAILPLLEGLALYAIWSSAHQGNLYARAVSVPLVFMAGAGTIDGLSLYGHWFVTEGYVLPYTTLSLCVFVVFIVRNQIMRERNLMSRNTGLQQEVSQAIEKANMDNLTKCYNRNKLETVLTEEIFRHQKEEEPFSLIMLDIDYFKKVNDTYGHEVGDEILSGFAQVIRNNIKKKDLFVRWGGEEFLILFQHCTGEETMHIAERLRNKVETTQILDKIAITCSIGVASWHGGDDSATQLLKRVDDALYMAKRTGRNRVCREPRSNMHWFKNLYGDEETE</sequence>
<dbReference type="GO" id="GO:0005886">
    <property type="term" value="C:plasma membrane"/>
    <property type="evidence" value="ECO:0007669"/>
    <property type="project" value="TreeGrafter"/>
</dbReference>
<dbReference type="NCBIfam" id="TIGR00254">
    <property type="entry name" value="GGDEF"/>
    <property type="match status" value="1"/>
</dbReference>
<dbReference type="PROSITE" id="PS50887">
    <property type="entry name" value="GGDEF"/>
    <property type="match status" value="1"/>
</dbReference>
<feature type="transmembrane region" description="Helical" evidence="1">
    <location>
        <begin position="209"/>
        <end position="227"/>
    </location>
</feature>
<dbReference type="SMART" id="SM00267">
    <property type="entry name" value="GGDEF"/>
    <property type="match status" value="1"/>
</dbReference>
<dbReference type="EMBL" id="FRBC01000029">
    <property type="protein sequence ID" value="SHK98870.1"/>
    <property type="molecule type" value="Genomic_DNA"/>
</dbReference>
<name>A0A1M6WYN6_SELRU</name>
<gene>
    <name evidence="3" type="ORF">SAMN05216582_12923</name>
</gene>
<feature type="transmembrane region" description="Helical" evidence="1">
    <location>
        <begin position="298"/>
        <end position="316"/>
    </location>
</feature>
<dbReference type="SUPFAM" id="SSF55073">
    <property type="entry name" value="Nucleotide cyclase"/>
    <property type="match status" value="1"/>
</dbReference>
<dbReference type="GO" id="GO:0043709">
    <property type="term" value="P:cell adhesion involved in single-species biofilm formation"/>
    <property type="evidence" value="ECO:0007669"/>
    <property type="project" value="TreeGrafter"/>
</dbReference>
<evidence type="ECO:0000313" key="4">
    <source>
        <dbReference type="Proteomes" id="UP000184263"/>
    </source>
</evidence>
<organism evidence="3 4">
    <name type="scientific">Selenomonas ruminantium</name>
    <dbReference type="NCBI Taxonomy" id="971"/>
    <lineage>
        <taxon>Bacteria</taxon>
        <taxon>Bacillati</taxon>
        <taxon>Bacillota</taxon>
        <taxon>Negativicutes</taxon>
        <taxon>Selenomonadales</taxon>
        <taxon>Selenomonadaceae</taxon>
        <taxon>Selenomonas</taxon>
    </lineage>
</organism>
<accession>A0A1M6WYN6</accession>
<feature type="transmembrane region" description="Helical" evidence="1">
    <location>
        <begin position="239"/>
        <end position="260"/>
    </location>
</feature>
<dbReference type="InterPro" id="IPR029787">
    <property type="entry name" value="Nucleotide_cyclase"/>
</dbReference>
<keyword evidence="1" id="KW-0472">Membrane</keyword>
<feature type="transmembrane region" description="Helical" evidence="1">
    <location>
        <begin position="272"/>
        <end position="292"/>
    </location>
</feature>
<evidence type="ECO:0000256" key="1">
    <source>
        <dbReference type="SAM" id="Phobius"/>
    </source>
</evidence>
<dbReference type="CDD" id="cd01949">
    <property type="entry name" value="GGDEF"/>
    <property type="match status" value="1"/>
</dbReference>
<dbReference type="AlphaFoldDB" id="A0A1M6WYN6"/>
<dbReference type="InterPro" id="IPR043128">
    <property type="entry name" value="Rev_trsase/Diguanyl_cyclase"/>
</dbReference>
<keyword evidence="1" id="KW-1133">Transmembrane helix</keyword>
<proteinExistence type="predicted"/>
<evidence type="ECO:0000313" key="3">
    <source>
        <dbReference type="EMBL" id="SHK98870.1"/>
    </source>
</evidence>
<dbReference type="InterPro" id="IPR000160">
    <property type="entry name" value="GGDEF_dom"/>
</dbReference>
<dbReference type="Proteomes" id="UP000184263">
    <property type="component" value="Unassembled WGS sequence"/>
</dbReference>
<keyword evidence="1" id="KW-0812">Transmembrane</keyword>
<dbReference type="OrthoDB" id="1674430at2"/>